<comment type="caution">
    <text evidence="1">The sequence shown here is derived from an EMBL/GenBank/DDBJ whole genome shotgun (WGS) entry which is preliminary data.</text>
</comment>
<sequence>NGKILKTDTWIDVDVGVPYGNNPCLLRLDDLKEFYL</sequence>
<feature type="non-terminal residue" evidence="1">
    <location>
        <position position="1"/>
    </location>
</feature>
<proteinExistence type="predicted"/>
<gene>
    <name evidence="1" type="ORF">LEA_19800</name>
</gene>
<reference evidence="1" key="1">
    <citation type="journal article" date="2013" name="Environ. Microbiol.">
        <title>Microbiota from the distal guts of lean and obese adolescents exhibit partial functional redundancy besides clear differences in community structure.</title>
        <authorList>
            <person name="Ferrer M."/>
            <person name="Ruiz A."/>
            <person name="Lanza F."/>
            <person name="Haange S.B."/>
            <person name="Oberbach A."/>
            <person name="Till H."/>
            <person name="Bargiela R."/>
            <person name="Campoy C."/>
            <person name="Segura M.T."/>
            <person name="Richter M."/>
            <person name="von Bergen M."/>
            <person name="Seifert J."/>
            <person name="Suarez A."/>
        </authorList>
    </citation>
    <scope>NUCLEOTIDE SEQUENCE</scope>
</reference>
<accession>K1RYQ3</accession>
<name>K1RYQ3_9ZZZZ</name>
<organism evidence="1">
    <name type="scientific">human gut metagenome</name>
    <dbReference type="NCBI Taxonomy" id="408170"/>
    <lineage>
        <taxon>unclassified sequences</taxon>
        <taxon>metagenomes</taxon>
        <taxon>organismal metagenomes</taxon>
    </lineage>
</organism>
<dbReference type="EMBL" id="AJWY01013604">
    <property type="protein sequence ID" value="EKC46540.1"/>
    <property type="molecule type" value="Genomic_DNA"/>
</dbReference>
<protein>
    <submittedName>
        <fullName evidence="1">Uncharacterized protein</fullName>
    </submittedName>
</protein>
<dbReference type="AlphaFoldDB" id="K1RYQ3"/>
<evidence type="ECO:0000313" key="1">
    <source>
        <dbReference type="EMBL" id="EKC46540.1"/>
    </source>
</evidence>